<dbReference type="EMBL" id="MKGL01000099">
    <property type="protein sequence ID" value="RNF06863.1"/>
    <property type="molecule type" value="Genomic_DNA"/>
</dbReference>
<dbReference type="RefSeq" id="XP_029239496.1">
    <property type="nucleotide sequence ID" value="XM_029380760.1"/>
</dbReference>
<evidence type="ECO:0000313" key="1">
    <source>
        <dbReference type="EMBL" id="RNF06863.1"/>
    </source>
</evidence>
<reference evidence="1 2" key="1">
    <citation type="journal article" date="2018" name="BMC Genomics">
        <title>Genomic comparison of Trypanosoma conorhini and Trypanosoma rangeli to Trypanosoma cruzi strains of high and low virulence.</title>
        <authorList>
            <person name="Bradwell K.R."/>
            <person name="Koparde V.N."/>
            <person name="Matveyev A.V."/>
            <person name="Serrano M.G."/>
            <person name="Alves J.M."/>
            <person name="Parikh H."/>
            <person name="Huang B."/>
            <person name="Lee V."/>
            <person name="Espinosa-Alvarez O."/>
            <person name="Ortiz P.A."/>
            <person name="Costa-Martins A.G."/>
            <person name="Teixeira M.M."/>
            <person name="Buck G.A."/>
        </authorList>
    </citation>
    <scope>NUCLEOTIDE SEQUENCE [LARGE SCALE GENOMIC DNA]</scope>
    <source>
        <strain evidence="1 2">AM80</strain>
    </source>
</reference>
<proteinExistence type="predicted"/>
<dbReference type="VEuPathDB" id="TriTrypDB:TRSC58_01374"/>
<gene>
    <name evidence="1" type="ORF">TraAM80_03808</name>
</gene>
<keyword evidence="2" id="KW-1185">Reference proteome</keyword>
<dbReference type="AlphaFoldDB" id="A0A3S5IRI1"/>
<organism evidence="1 2">
    <name type="scientific">Trypanosoma rangeli</name>
    <dbReference type="NCBI Taxonomy" id="5698"/>
    <lineage>
        <taxon>Eukaryota</taxon>
        <taxon>Discoba</taxon>
        <taxon>Euglenozoa</taxon>
        <taxon>Kinetoplastea</taxon>
        <taxon>Metakinetoplastina</taxon>
        <taxon>Trypanosomatida</taxon>
        <taxon>Trypanosomatidae</taxon>
        <taxon>Trypanosoma</taxon>
        <taxon>Herpetosoma</taxon>
    </lineage>
</organism>
<feature type="non-terminal residue" evidence="1">
    <location>
        <position position="1"/>
    </location>
</feature>
<accession>A0A3S5IRI1</accession>
<dbReference type="GeneID" id="40327741"/>
<protein>
    <submittedName>
        <fullName evidence="1">Uncharacterized protein</fullName>
    </submittedName>
</protein>
<dbReference type="Proteomes" id="UP000283634">
    <property type="component" value="Unassembled WGS sequence"/>
</dbReference>
<dbReference type="OrthoDB" id="252458at2759"/>
<name>A0A3S5IRI1_TRYRA</name>
<evidence type="ECO:0000313" key="2">
    <source>
        <dbReference type="Proteomes" id="UP000283634"/>
    </source>
</evidence>
<sequence>HSSCSLRRAVSMRSGGAPIVEAAGDEGANALPLTFPRDCAEEVMLLTDVALRGRGEGFMVGPSPRRDVGFILTLIELLGHAVVAEMQEISTRWDYNIVPTRRLRKKALMVLTSPAEQEYKANQTIQNCVMRFAYLLEGLIAGAADALLHLLPDNHSFSRMCNAVGLILYDMDGHTGGQLLMHLLRLRPPKITLDLEAHMAIIRCLSSMRHGCTLWEEAVLHYTQAVNSLVNARQHNPVVPHRRPHVPEDISSARLLRCIRSSPLPREPRSALTLRIAAFARAYRLPLSAQSYSSCLLNFTGKTTHGHLHWCSVV</sequence>
<comment type="caution">
    <text evidence="1">The sequence shown here is derived from an EMBL/GenBank/DDBJ whole genome shotgun (WGS) entry which is preliminary data.</text>
</comment>